<dbReference type="PROSITE" id="PS50089">
    <property type="entry name" value="ZF_RING_2"/>
    <property type="match status" value="1"/>
</dbReference>
<evidence type="ECO:0000256" key="1">
    <source>
        <dbReference type="ARBA" id="ARBA00004413"/>
    </source>
</evidence>
<dbReference type="PROSITE" id="PS50297">
    <property type="entry name" value="ANK_REP_REGION"/>
    <property type="match status" value="2"/>
</dbReference>
<dbReference type="SMART" id="SM00248">
    <property type="entry name" value="ANK"/>
    <property type="match status" value="4"/>
</dbReference>
<protein>
    <submittedName>
        <fullName evidence="5">Putative transcription factor C2H2 family</fullName>
    </submittedName>
</protein>
<keyword evidence="6" id="KW-1185">Reference proteome</keyword>
<reference evidence="6" key="1">
    <citation type="journal article" date="2020" name="Nat. Commun.">
        <title>Genome sequence of the cluster root forming white lupin.</title>
        <authorList>
            <person name="Hufnagel B."/>
            <person name="Marques A."/>
            <person name="Soriano A."/>
            <person name="Marques L."/>
            <person name="Divol F."/>
            <person name="Doumas P."/>
            <person name="Sallet E."/>
            <person name="Mancinotti D."/>
            <person name="Carrere S."/>
            <person name="Marande W."/>
            <person name="Arribat S."/>
            <person name="Keller J."/>
            <person name="Huneau C."/>
            <person name="Blein T."/>
            <person name="Aime D."/>
            <person name="Laguerre M."/>
            <person name="Taylor J."/>
            <person name="Schubert V."/>
            <person name="Nelson M."/>
            <person name="Geu-Flores F."/>
            <person name="Crespi M."/>
            <person name="Gallardo-Guerrero K."/>
            <person name="Delaux P.-M."/>
            <person name="Salse J."/>
            <person name="Berges H."/>
            <person name="Guyot R."/>
            <person name="Gouzy J."/>
            <person name="Peret B."/>
        </authorList>
    </citation>
    <scope>NUCLEOTIDE SEQUENCE [LARGE SCALE GENOMIC DNA]</scope>
    <source>
        <strain evidence="6">cv. Amiga</strain>
    </source>
</reference>
<dbReference type="Proteomes" id="UP000447434">
    <property type="component" value="Chromosome 2"/>
</dbReference>
<dbReference type="InterPro" id="IPR001841">
    <property type="entry name" value="Znf_RING"/>
</dbReference>
<keyword evidence="3" id="KW-0040">ANK repeat</keyword>
<dbReference type="EMBL" id="WOCE01000002">
    <property type="protein sequence ID" value="KAE9619374.1"/>
    <property type="molecule type" value="Genomic_DNA"/>
</dbReference>
<dbReference type="InterPro" id="IPR036770">
    <property type="entry name" value="Ankyrin_rpt-contain_sf"/>
</dbReference>
<feature type="compositionally biased region" description="Polar residues" evidence="4">
    <location>
        <begin position="250"/>
        <end position="289"/>
    </location>
</feature>
<feature type="region of interest" description="Disordered" evidence="4">
    <location>
        <begin position="250"/>
        <end position="341"/>
    </location>
</feature>
<dbReference type="Gene3D" id="1.25.40.20">
    <property type="entry name" value="Ankyrin repeat-containing domain"/>
    <property type="match status" value="1"/>
</dbReference>
<dbReference type="GO" id="GO:0005886">
    <property type="term" value="C:plasma membrane"/>
    <property type="evidence" value="ECO:0007669"/>
    <property type="project" value="UniProtKB-SubCell"/>
</dbReference>
<evidence type="ECO:0000256" key="2">
    <source>
        <dbReference type="ARBA" id="ARBA00022737"/>
    </source>
</evidence>
<evidence type="ECO:0000313" key="5">
    <source>
        <dbReference type="EMBL" id="KAE9619374.1"/>
    </source>
</evidence>
<dbReference type="PANTHER" id="PTHR24166">
    <property type="entry name" value="ROLLING PEBBLES, ISOFORM B"/>
    <property type="match status" value="1"/>
</dbReference>
<dbReference type="Gene3D" id="3.30.40.10">
    <property type="entry name" value="Zinc/RING finger domain, C3HC4 (zinc finger)"/>
    <property type="match status" value="1"/>
</dbReference>
<evidence type="ECO:0000256" key="4">
    <source>
        <dbReference type="SAM" id="MobiDB-lite"/>
    </source>
</evidence>
<feature type="compositionally biased region" description="Polar residues" evidence="4">
    <location>
        <begin position="324"/>
        <end position="341"/>
    </location>
</feature>
<dbReference type="PROSITE" id="PS50088">
    <property type="entry name" value="ANK_REPEAT"/>
    <property type="match status" value="2"/>
</dbReference>
<dbReference type="InterPro" id="IPR050889">
    <property type="entry name" value="Dendritic_Spine_Reg/Scaffold"/>
</dbReference>
<dbReference type="AlphaFoldDB" id="A0A6A4R1Y5"/>
<sequence>MNNHTPFQFQFLYQIIHTGNVEAMKALQRNGASLELSDEEGRTPLILACMDSALLHVAKFLIHLGANLNSYRPGPFGGTPLHHAARRGLEQTVELLLSHKANALLRNDNNQTPLDVARSERHAHVVRAIENHICYFKGWMREFHGPWFLEAVTPQLVSRNVWVVVVPYSEEPLKLEIMIYPTQQDSEPCTVIDLWKSEIEEPAFDQWDPKLTIFNHIPRTKHRLASAIQNDKQQLQNLYSACRGIPQVKSSPVLSDTRTSSLSASVQSETINTNGWGSSSDNSSYNGWGTSLGDRHSLEKNTNGWMDKPVKDEQNGWGSPDSKPVNQSTKNNLGSSSDSSYNGWGTSLGASHSSEVNTNGWMDKPAKDDYNGWGLLDSKPVDQVTDNVQSRDDNSPIVSSASCSFASSHFVPSAPPIPDEVLNKGQLHYPSIHSPALDMHVPSMVEPAMSNGKNNGSRDSSCAICWDAAIEGACIPCGHMAGCMPCLNEVRVNNGVCPICMNKIDQVVRLYAV</sequence>
<dbReference type="PANTHER" id="PTHR24166:SF50">
    <property type="entry name" value="E3 UBIQUITIN-PROTEIN LIGASE XBOS34-RELATED"/>
    <property type="match status" value="1"/>
</dbReference>
<dbReference type="OrthoDB" id="1711136at2759"/>
<accession>A0A6A4R1Y5</accession>
<dbReference type="InterPro" id="IPR002110">
    <property type="entry name" value="Ankyrin_rpt"/>
</dbReference>
<name>A0A6A4R1Y5_LUPAL</name>
<comment type="caution">
    <text evidence="5">The sequence shown here is derived from an EMBL/GenBank/DDBJ whole genome shotgun (WGS) entry which is preliminary data.</text>
</comment>
<dbReference type="SUPFAM" id="SSF57850">
    <property type="entry name" value="RING/U-box"/>
    <property type="match status" value="1"/>
</dbReference>
<evidence type="ECO:0000256" key="3">
    <source>
        <dbReference type="ARBA" id="ARBA00023043"/>
    </source>
</evidence>
<organism evidence="5 6">
    <name type="scientific">Lupinus albus</name>
    <name type="common">White lupine</name>
    <name type="synonym">Lupinus termis</name>
    <dbReference type="NCBI Taxonomy" id="3870"/>
    <lineage>
        <taxon>Eukaryota</taxon>
        <taxon>Viridiplantae</taxon>
        <taxon>Streptophyta</taxon>
        <taxon>Embryophyta</taxon>
        <taxon>Tracheophyta</taxon>
        <taxon>Spermatophyta</taxon>
        <taxon>Magnoliopsida</taxon>
        <taxon>eudicotyledons</taxon>
        <taxon>Gunneridae</taxon>
        <taxon>Pentapetalae</taxon>
        <taxon>rosids</taxon>
        <taxon>fabids</taxon>
        <taxon>Fabales</taxon>
        <taxon>Fabaceae</taxon>
        <taxon>Papilionoideae</taxon>
        <taxon>50 kb inversion clade</taxon>
        <taxon>genistoids sensu lato</taxon>
        <taxon>core genistoids</taxon>
        <taxon>Genisteae</taxon>
        <taxon>Lupinus</taxon>
    </lineage>
</organism>
<keyword evidence="2" id="KW-0677">Repeat</keyword>
<dbReference type="Pfam" id="PF13920">
    <property type="entry name" value="zf-C3HC4_3"/>
    <property type="match status" value="1"/>
</dbReference>
<gene>
    <name evidence="5" type="ORF">Lalb_Chr02g0152451</name>
</gene>
<comment type="subcellular location">
    <subcellularLocation>
        <location evidence="1">Cell membrane</location>
        <topology evidence="1">Peripheral membrane protein</topology>
        <orientation evidence="1">Cytoplasmic side</orientation>
    </subcellularLocation>
</comment>
<dbReference type="InterPro" id="IPR013083">
    <property type="entry name" value="Znf_RING/FYVE/PHD"/>
</dbReference>
<dbReference type="SUPFAM" id="SSF48403">
    <property type="entry name" value="Ankyrin repeat"/>
    <property type="match status" value="1"/>
</dbReference>
<proteinExistence type="predicted"/>
<evidence type="ECO:0000313" key="6">
    <source>
        <dbReference type="Proteomes" id="UP000447434"/>
    </source>
</evidence>
<dbReference type="Pfam" id="PF12796">
    <property type="entry name" value="Ank_2"/>
    <property type="match status" value="1"/>
</dbReference>